<organism evidence="3 4">
    <name type="scientific">Cylindrotheca closterium</name>
    <dbReference type="NCBI Taxonomy" id="2856"/>
    <lineage>
        <taxon>Eukaryota</taxon>
        <taxon>Sar</taxon>
        <taxon>Stramenopiles</taxon>
        <taxon>Ochrophyta</taxon>
        <taxon>Bacillariophyta</taxon>
        <taxon>Bacillariophyceae</taxon>
        <taxon>Bacillariophycidae</taxon>
        <taxon>Bacillariales</taxon>
        <taxon>Bacillariaceae</taxon>
        <taxon>Cylindrotheca</taxon>
    </lineage>
</organism>
<dbReference type="SUPFAM" id="SSF82199">
    <property type="entry name" value="SET domain"/>
    <property type="match status" value="1"/>
</dbReference>
<sequence length="603" mass="68285">MLTRTKWTMTAIQLLSIFSIVSVAVAIECDLYMAESTIPNAGLGIFSAIERNPGDNVGHGDICIPILDLNNYHKKVWNPFNDYVWAGEVMGMKLEIESADKEALCPGLDCAINCNLALINVAKANPIYDDGHLHRYLHPGAGAITPYHNGTTVVTRTIPAGGELFKFYGDAWFNTRPVFNSLPLSHDYPWAQHLLNSFFARVQHKDKAFKSSAYDELMVSIRSIWNSRTLNALPTTFDEATVAFEHDIGMVYQPNATRSLQWLEKHGKCVDHVSPGQSTIEGAGHGAFATRDLPKGTVITGSPLHHIPIKENFMPMFRAFHNQDDVDEKLKSEVAGQQVLLNYCLGHPESTLLLCPYGAGVGYINHNQTLANVKVIWAKNGQFSHDATWLKKGPDEMFTTQSARLALDYVATRDIASGEELFLDYGDAWEEAWNSHIEKWKQDSLAENYLGARNWNEVMASSPIRTFKEVWYDPYPQNVHLRCHVDIIEDEWEPSSKLDWDAGEYGFECEVTERRIEADGNQIYSVRVLTEEIDRWDTEFEGPELLDVDNVPRDAIRFFDVPFSSDLFMEGTFRHFIGLPDHLVPNEWKNLPKEAKNRQNTEL</sequence>
<dbReference type="PROSITE" id="PS50280">
    <property type="entry name" value="SET"/>
    <property type="match status" value="1"/>
</dbReference>
<evidence type="ECO:0000313" key="4">
    <source>
        <dbReference type="Proteomes" id="UP001295423"/>
    </source>
</evidence>
<dbReference type="Proteomes" id="UP001295423">
    <property type="component" value="Unassembled WGS sequence"/>
</dbReference>
<keyword evidence="1" id="KW-0732">Signal</keyword>
<evidence type="ECO:0000256" key="1">
    <source>
        <dbReference type="SAM" id="SignalP"/>
    </source>
</evidence>
<dbReference type="AlphaFoldDB" id="A0AAD2CFR7"/>
<feature type="signal peptide" evidence="1">
    <location>
        <begin position="1"/>
        <end position="26"/>
    </location>
</feature>
<dbReference type="InterPro" id="IPR046341">
    <property type="entry name" value="SET_dom_sf"/>
</dbReference>
<name>A0AAD2CFR7_9STRA</name>
<feature type="domain" description="SET" evidence="2">
    <location>
        <begin position="271"/>
        <end position="426"/>
    </location>
</feature>
<evidence type="ECO:0000313" key="3">
    <source>
        <dbReference type="EMBL" id="CAJ1933585.1"/>
    </source>
</evidence>
<feature type="chain" id="PRO_5042083688" description="SET domain-containing protein" evidence="1">
    <location>
        <begin position="27"/>
        <end position="603"/>
    </location>
</feature>
<gene>
    <name evidence="3" type="ORF">CYCCA115_LOCUS3373</name>
</gene>
<keyword evidence="4" id="KW-1185">Reference proteome</keyword>
<dbReference type="InterPro" id="IPR001214">
    <property type="entry name" value="SET_dom"/>
</dbReference>
<accession>A0AAD2CFR7</accession>
<dbReference type="Pfam" id="PF00856">
    <property type="entry name" value="SET"/>
    <property type="match status" value="1"/>
</dbReference>
<dbReference type="Gene3D" id="2.170.270.10">
    <property type="entry name" value="SET domain"/>
    <property type="match status" value="1"/>
</dbReference>
<comment type="caution">
    <text evidence="3">The sequence shown here is derived from an EMBL/GenBank/DDBJ whole genome shotgun (WGS) entry which is preliminary data.</text>
</comment>
<reference evidence="3" key="1">
    <citation type="submission" date="2023-08" db="EMBL/GenBank/DDBJ databases">
        <authorList>
            <person name="Audoor S."/>
            <person name="Bilcke G."/>
        </authorList>
    </citation>
    <scope>NUCLEOTIDE SEQUENCE</scope>
</reference>
<dbReference type="EMBL" id="CAKOGP040000280">
    <property type="protein sequence ID" value="CAJ1933585.1"/>
    <property type="molecule type" value="Genomic_DNA"/>
</dbReference>
<evidence type="ECO:0000259" key="2">
    <source>
        <dbReference type="PROSITE" id="PS50280"/>
    </source>
</evidence>
<proteinExistence type="predicted"/>
<protein>
    <recommendedName>
        <fullName evidence="2">SET domain-containing protein</fullName>
    </recommendedName>
</protein>